<dbReference type="RefSeq" id="WP_177026796.1">
    <property type="nucleotide sequence ID" value="NZ_JACAQR010000030.1"/>
</dbReference>
<evidence type="ECO:0000313" key="3">
    <source>
        <dbReference type="Proteomes" id="UP000546584"/>
    </source>
</evidence>
<evidence type="ECO:0000313" key="2">
    <source>
        <dbReference type="EMBL" id="NWD44373.1"/>
    </source>
</evidence>
<name>A0AAJ3H6A8_9PSED</name>
<dbReference type="EMBL" id="JACAQR010000030">
    <property type="protein sequence ID" value="NWD44373.1"/>
    <property type="molecule type" value="Genomic_DNA"/>
</dbReference>
<dbReference type="Proteomes" id="UP000546584">
    <property type="component" value="Unassembled WGS sequence"/>
</dbReference>
<evidence type="ECO:0000256" key="1">
    <source>
        <dbReference type="SAM" id="Phobius"/>
    </source>
</evidence>
<feature type="transmembrane region" description="Helical" evidence="1">
    <location>
        <begin position="7"/>
        <end position="25"/>
    </location>
</feature>
<gene>
    <name evidence="2" type="ORF">HX826_21060</name>
</gene>
<reference evidence="2 3" key="1">
    <citation type="submission" date="2020-04" db="EMBL/GenBank/DDBJ databases">
        <title>Molecular characterization of pseudomonads from Agaricus bisporus reveal novel blotch 2 pathogens in Western Europe.</title>
        <authorList>
            <person name="Taparia T."/>
            <person name="Krijger M."/>
            <person name="Haynes E."/>
            <person name="Elpinstone J.G."/>
            <person name="Noble R."/>
            <person name="Van Der Wolf J."/>
        </authorList>
    </citation>
    <scope>NUCLEOTIDE SEQUENCE [LARGE SCALE GENOMIC DNA]</scope>
    <source>
        <strain evidence="2 3">IPO3753</strain>
    </source>
</reference>
<protein>
    <submittedName>
        <fullName evidence="2">DUF1049 domain-containing protein</fullName>
    </submittedName>
</protein>
<keyword evidence="1" id="KW-0472">Membrane</keyword>
<dbReference type="AlphaFoldDB" id="A0AAJ3H6A8"/>
<proteinExistence type="predicted"/>
<feature type="transmembrane region" description="Helical" evidence="1">
    <location>
        <begin position="45"/>
        <end position="66"/>
    </location>
</feature>
<comment type="caution">
    <text evidence="2">The sequence shown here is derived from an EMBL/GenBank/DDBJ whole genome shotgun (WGS) entry which is preliminary data.</text>
</comment>
<keyword evidence="1" id="KW-0812">Transmembrane</keyword>
<keyword evidence="1" id="KW-1133">Transmembrane helix</keyword>
<sequence length="70" mass="7595">MRGVKRIALMLILLVVTLGVVAFVLENQQKVALSFLGWSSIEMPVAGFVVLSLIGGLAFGPLLGWVSRRR</sequence>
<accession>A0AAJ3H6A8</accession>
<organism evidence="2 3">
    <name type="scientific">Pseudomonas yamanorum</name>
    <dbReference type="NCBI Taxonomy" id="515393"/>
    <lineage>
        <taxon>Bacteria</taxon>
        <taxon>Pseudomonadati</taxon>
        <taxon>Pseudomonadota</taxon>
        <taxon>Gammaproteobacteria</taxon>
        <taxon>Pseudomonadales</taxon>
        <taxon>Pseudomonadaceae</taxon>
        <taxon>Pseudomonas</taxon>
    </lineage>
</organism>